<dbReference type="InterPro" id="IPR036770">
    <property type="entry name" value="Ankyrin_rpt-contain_sf"/>
</dbReference>
<comment type="caution">
    <text evidence="1">The sequence shown here is derived from an EMBL/GenBank/DDBJ whole genome shotgun (WGS) entry which is preliminary data.</text>
</comment>
<protein>
    <submittedName>
        <fullName evidence="1">Uncharacterized protein</fullName>
    </submittedName>
</protein>
<organism evidence="1 2">
    <name type="scientific">Morella rubra</name>
    <name type="common">Chinese bayberry</name>
    <dbReference type="NCBI Taxonomy" id="262757"/>
    <lineage>
        <taxon>Eukaryota</taxon>
        <taxon>Viridiplantae</taxon>
        <taxon>Streptophyta</taxon>
        <taxon>Embryophyta</taxon>
        <taxon>Tracheophyta</taxon>
        <taxon>Spermatophyta</taxon>
        <taxon>Magnoliopsida</taxon>
        <taxon>eudicotyledons</taxon>
        <taxon>Gunneridae</taxon>
        <taxon>Pentapetalae</taxon>
        <taxon>rosids</taxon>
        <taxon>fabids</taxon>
        <taxon>Fagales</taxon>
        <taxon>Myricaceae</taxon>
        <taxon>Morella</taxon>
    </lineage>
</organism>
<dbReference type="Proteomes" id="UP000516437">
    <property type="component" value="Chromosome 1"/>
</dbReference>
<accession>A0A6A1WNR5</accession>
<evidence type="ECO:0000313" key="1">
    <source>
        <dbReference type="EMBL" id="KAB1225378.1"/>
    </source>
</evidence>
<sequence>MKTRKTWQVAIWSIRTWTGLIIGDLNRTKAFLNVQPNALSAKIPPLGQTALEIAVAFEHVHIVEELATRALEQNLENQANGYETTMTEAVLVAFRCGKLEMARTLFSALIGHSQRNLTIENGGNSNINECTDAIYTKNFGIVYELIKRFPSLVDARDSEGNTPLMTLASIPDAFPSRNRIVFWKGWIYKYCNYHDFVLRYFI</sequence>
<dbReference type="OrthoDB" id="1160997at2759"/>
<dbReference type="EMBL" id="RXIC02000019">
    <property type="protein sequence ID" value="KAB1225378.1"/>
    <property type="molecule type" value="Genomic_DNA"/>
</dbReference>
<dbReference type="AlphaFoldDB" id="A0A6A1WNR5"/>
<dbReference type="Gene3D" id="1.25.40.20">
    <property type="entry name" value="Ankyrin repeat-containing domain"/>
    <property type="match status" value="1"/>
</dbReference>
<dbReference type="SUPFAM" id="SSF48403">
    <property type="entry name" value="Ankyrin repeat"/>
    <property type="match status" value="1"/>
</dbReference>
<gene>
    <name evidence="1" type="ORF">CJ030_MR1G015682</name>
</gene>
<proteinExistence type="predicted"/>
<evidence type="ECO:0000313" key="2">
    <source>
        <dbReference type="Proteomes" id="UP000516437"/>
    </source>
</evidence>
<name>A0A6A1WNR5_9ROSI</name>
<keyword evidence="2" id="KW-1185">Reference proteome</keyword>
<reference evidence="1 2" key="1">
    <citation type="journal article" date="2019" name="Plant Biotechnol. J.">
        <title>The red bayberry genome and genetic basis of sex determination.</title>
        <authorList>
            <person name="Jia H.M."/>
            <person name="Jia H.J."/>
            <person name="Cai Q.L."/>
            <person name="Wang Y."/>
            <person name="Zhao H.B."/>
            <person name="Yang W.F."/>
            <person name="Wang G.Y."/>
            <person name="Li Y.H."/>
            <person name="Zhan D.L."/>
            <person name="Shen Y.T."/>
            <person name="Niu Q.F."/>
            <person name="Chang L."/>
            <person name="Qiu J."/>
            <person name="Zhao L."/>
            <person name="Xie H.B."/>
            <person name="Fu W.Y."/>
            <person name="Jin J."/>
            <person name="Li X.W."/>
            <person name="Jiao Y."/>
            <person name="Zhou C.C."/>
            <person name="Tu T."/>
            <person name="Chai C.Y."/>
            <person name="Gao J.L."/>
            <person name="Fan L.J."/>
            <person name="van de Weg E."/>
            <person name="Wang J.Y."/>
            <person name="Gao Z.S."/>
        </authorList>
    </citation>
    <scope>NUCLEOTIDE SEQUENCE [LARGE SCALE GENOMIC DNA]</scope>
    <source>
        <tissue evidence="1">Leaves</tissue>
    </source>
</reference>